<gene>
    <name evidence="2" type="ORF">AAG570_013392</name>
</gene>
<feature type="region of interest" description="Disordered" evidence="1">
    <location>
        <begin position="97"/>
        <end position="141"/>
    </location>
</feature>
<name>A0ABD0YYF2_9HEMI</name>
<evidence type="ECO:0000313" key="3">
    <source>
        <dbReference type="Proteomes" id="UP001558652"/>
    </source>
</evidence>
<feature type="compositionally biased region" description="Pro residues" evidence="1">
    <location>
        <begin position="120"/>
        <end position="136"/>
    </location>
</feature>
<dbReference type="EMBL" id="JBFDAA010000009">
    <property type="protein sequence ID" value="KAL1128858.1"/>
    <property type="molecule type" value="Genomic_DNA"/>
</dbReference>
<accession>A0ABD0YYF2</accession>
<feature type="region of interest" description="Disordered" evidence="1">
    <location>
        <begin position="1"/>
        <end position="54"/>
    </location>
</feature>
<comment type="caution">
    <text evidence="2">The sequence shown here is derived from an EMBL/GenBank/DDBJ whole genome shotgun (WGS) entry which is preliminary data.</text>
</comment>
<feature type="region of interest" description="Disordered" evidence="1">
    <location>
        <begin position="527"/>
        <end position="571"/>
    </location>
</feature>
<feature type="compositionally biased region" description="Low complexity" evidence="1">
    <location>
        <begin position="493"/>
        <end position="508"/>
    </location>
</feature>
<feature type="compositionally biased region" description="Low complexity" evidence="1">
    <location>
        <begin position="11"/>
        <end position="30"/>
    </location>
</feature>
<protein>
    <submittedName>
        <fullName evidence="2">Uncharacterized protein</fullName>
    </submittedName>
</protein>
<sequence length="655" mass="70904">MFRNFSGVGGLTRTSSSALPSPSTTPTASTPHDDLEDDSTPSSATPLTDSPPLFTKNTILVPVVDRLSAQKNCGNNFLQPPTILLEVANKCLSPIRELPTPSPSPALTPLMPRHIEEPSPTKPVPPLQFLPGSPPPQRDKLAKSKPLLKDIDKPTSLDLPCPPPVITVTCSMSEMESDTDSPATKSGLGSTSGMTYLSPFSMCSRGDRTTSESNLSSSGYSSMASPGPSRCGSNNPLCPTDVEDNHHAPRRPSPLLRTPCETAGTVARRGRSDSETLSDDPHLESNDEGFGTDQLEEKIEEGELKSARELELFMSGELPDKSPPHGSVKHCASFDTGLEAYKKKSRVKQCNSVEAGLDSYSITPPPVRHCGSAGESLDSPKVCKVLLQLPSIVVPVSSRSESPLSDKTVARFSPMFYGRLTDSDGLYDCNSSADWHKAASKKHSGRRRERKRSKSPTAKSHLLLDVPGKNATDTLTKNQSSRSKPSPKRRLRPQPVSSTSSSSAESLNSIRDMSLCLSSDKLADRLSGDWSDKSGRLSTEGQGEETGDSTTRMLLNTNGDGGIKKQRKISRMRTVGHQIRFLRRLEQSLKKNRERQSSPERPLLESSPNMREGRSAKAQRMAWLRQRGAASDGLLLAPEDRAYKGKASPTSGHTD</sequence>
<feature type="compositionally biased region" description="Polar residues" evidence="1">
    <location>
        <begin position="548"/>
        <end position="558"/>
    </location>
</feature>
<feature type="region of interest" description="Disordered" evidence="1">
    <location>
        <begin position="587"/>
        <end position="655"/>
    </location>
</feature>
<organism evidence="2 3">
    <name type="scientific">Ranatra chinensis</name>
    <dbReference type="NCBI Taxonomy" id="642074"/>
    <lineage>
        <taxon>Eukaryota</taxon>
        <taxon>Metazoa</taxon>
        <taxon>Ecdysozoa</taxon>
        <taxon>Arthropoda</taxon>
        <taxon>Hexapoda</taxon>
        <taxon>Insecta</taxon>
        <taxon>Pterygota</taxon>
        <taxon>Neoptera</taxon>
        <taxon>Paraneoptera</taxon>
        <taxon>Hemiptera</taxon>
        <taxon>Heteroptera</taxon>
        <taxon>Panheteroptera</taxon>
        <taxon>Nepomorpha</taxon>
        <taxon>Nepidae</taxon>
        <taxon>Ranatrinae</taxon>
        <taxon>Ranatra</taxon>
    </lineage>
</organism>
<feature type="compositionally biased region" description="Low complexity" evidence="1">
    <location>
        <begin position="211"/>
        <end position="229"/>
    </location>
</feature>
<dbReference type="Proteomes" id="UP001558652">
    <property type="component" value="Unassembled WGS sequence"/>
</dbReference>
<keyword evidence="3" id="KW-1185">Reference proteome</keyword>
<feature type="compositionally biased region" description="Basic and acidic residues" evidence="1">
    <location>
        <begin position="587"/>
        <end position="598"/>
    </location>
</feature>
<evidence type="ECO:0000313" key="2">
    <source>
        <dbReference type="EMBL" id="KAL1128858.1"/>
    </source>
</evidence>
<feature type="compositionally biased region" description="Low complexity" evidence="1">
    <location>
        <begin position="599"/>
        <end position="608"/>
    </location>
</feature>
<feature type="region of interest" description="Disordered" evidence="1">
    <location>
        <begin position="437"/>
        <end position="508"/>
    </location>
</feature>
<proteinExistence type="predicted"/>
<feature type="region of interest" description="Disordered" evidence="1">
    <location>
        <begin position="195"/>
        <end position="295"/>
    </location>
</feature>
<dbReference type="AlphaFoldDB" id="A0ABD0YYF2"/>
<evidence type="ECO:0000256" key="1">
    <source>
        <dbReference type="SAM" id="MobiDB-lite"/>
    </source>
</evidence>
<feature type="compositionally biased region" description="Basic residues" evidence="1">
    <location>
        <begin position="438"/>
        <end position="454"/>
    </location>
</feature>
<feature type="compositionally biased region" description="Basic and acidic residues" evidence="1">
    <location>
        <begin position="270"/>
        <end position="285"/>
    </location>
</feature>
<reference evidence="2 3" key="1">
    <citation type="submission" date="2024-07" db="EMBL/GenBank/DDBJ databases">
        <title>Chromosome-level genome assembly of the water stick insect Ranatra chinensis (Heteroptera: Nepidae).</title>
        <authorList>
            <person name="Liu X."/>
        </authorList>
    </citation>
    <scope>NUCLEOTIDE SEQUENCE [LARGE SCALE GENOMIC DNA]</scope>
    <source>
        <strain evidence="2">Cailab_2021Rc</strain>
        <tissue evidence="2">Muscle</tissue>
    </source>
</reference>